<comment type="similarity">
    <text evidence="1">Belongs to the PIH1 family.</text>
</comment>
<evidence type="ECO:0000256" key="1">
    <source>
        <dbReference type="ARBA" id="ARBA00008511"/>
    </source>
</evidence>
<dbReference type="AlphaFoldDB" id="A0A7J6TFC6"/>
<accession>A0A7J6TFC6</accession>
<dbReference type="EMBL" id="JABANM010007933">
    <property type="protein sequence ID" value="KAF4743462.1"/>
    <property type="molecule type" value="Genomic_DNA"/>
</dbReference>
<evidence type="ECO:0000313" key="6">
    <source>
        <dbReference type="Proteomes" id="UP000574390"/>
    </source>
</evidence>
<feature type="domain" description="PIH1 N-terminal" evidence="3">
    <location>
        <begin position="49"/>
        <end position="223"/>
    </location>
</feature>
<feature type="region of interest" description="Disordered" evidence="2">
    <location>
        <begin position="232"/>
        <end position="285"/>
    </location>
</feature>
<feature type="compositionally biased region" description="Basic and acidic residues" evidence="2">
    <location>
        <begin position="613"/>
        <end position="630"/>
    </location>
</feature>
<feature type="region of interest" description="Disordered" evidence="2">
    <location>
        <begin position="122"/>
        <end position="152"/>
    </location>
</feature>
<dbReference type="Proteomes" id="UP000574390">
    <property type="component" value="Unassembled WGS sequence"/>
</dbReference>
<dbReference type="CDD" id="cd00298">
    <property type="entry name" value="ACD_sHsps_p23-like"/>
    <property type="match status" value="1"/>
</dbReference>
<feature type="domain" description="PIH1D1/2/3 CS-like" evidence="4">
    <location>
        <begin position="330"/>
        <end position="407"/>
    </location>
</feature>
<evidence type="ECO:0000313" key="5">
    <source>
        <dbReference type="EMBL" id="KAF4743462.1"/>
    </source>
</evidence>
<feature type="region of interest" description="Disordered" evidence="2">
    <location>
        <begin position="474"/>
        <end position="504"/>
    </location>
</feature>
<reference evidence="5 6" key="1">
    <citation type="submission" date="2020-04" db="EMBL/GenBank/DDBJ databases">
        <title>Perkinsus olseni comparative genomics.</title>
        <authorList>
            <person name="Bogema D.R."/>
        </authorList>
    </citation>
    <scope>NUCLEOTIDE SEQUENCE [LARGE SCALE GENOMIC DNA]</scope>
    <source>
        <strain evidence="5">ATCC PRA-205</strain>
    </source>
</reference>
<feature type="compositionally biased region" description="Polar residues" evidence="2">
    <location>
        <begin position="268"/>
        <end position="279"/>
    </location>
</feature>
<dbReference type="PANTHER" id="PTHR22997">
    <property type="entry name" value="PIH1 DOMAIN-CONTAINING PROTEIN 1"/>
    <property type="match status" value="1"/>
</dbReference>
<dbReference type="Pfam" id="PF08190">
    <property type="entry name" value="PIH1"/>
    <property type="match status" value="1"/>
</dbReference>
<dbReference type="InterPro" id="IPR012981">
    <property type="entry name" value="PIH1_N"/>
</dbReference>
<dbReference type="InterPro" id="IPR050734">
    <property type="entry name" value="PIH1/Kintoun_subfamily"/>
</dbReference>
<organism evidence="5 6">
    <name type="scientific">Perkinsus olseni</name>
    <name type="common">Perkinsus atlanticus</name>
    <dbReference type="NCBI Taxonomy" id="32597"/>
    <lineage>
        <taxon>Eukaryota</taxon>
        <taxon>Sar</taxon>
        <taxon>Alveolata</taxon>
        <taxon>Perkinsozoa</taxon>
        <taxon>Perkinsea</taxon>
        <taxon>Perkinsida</taxon>
        <taxon>Perkinsidae</taxon>
        <taxon>Perkinsus</taxon>
    </lineage>
</organism>
<evidence type="ECO:0000259" key="3">
    <source>
        <dbReference type="Pfam" id="PF08190"/>
    </source>
</evidence>
<gene>
    <name evidence="5" type="primary">DNAAF2_4</name>
    <name evidence="5" type="ORF">FOZ62_028036</name>
</gene>
<sequence>MASVGHDPFDPEVMKELKKDITHEEVSQLTRAMKRPEFKEHFQEYIDEISDPKNKKEYEQYLKQLEDAGEMPKGKVLLRCKPGICVKTSIRFQSGQVQKLFLNICHTDKLGDVQFKKQEVKAHENPEAAGRTPGYAVSLPYSASPPRPDKDKRDHLCMVSDVAVSQRTFVQAVQNEALLKLVVDTVCEAITTSCLKGGETVSRDFKVLQKMRCKGGTPMPMSISEDMLLTKKGGHEKAKKKVEGMTPAELRKMQKRAKRERDEGKANGEQQSVASPATDENQEDDENTLLGSAVADASSGLIIQPKFKIVEVGQLRDLSSFVDSSAGHASAPSVHWTVPEKIRLEVELPGVKHSNEIEVDTAGIAGGVIVQTKRYYLDIALPYVVDSDSAVARFDKRLHRLSITYPVTGRKVRESAEGMDVVPVVSQENDRCAVDDTAQLNSAYAGAAGEEPKTEVGYAGEEVDDDRVLAAANVPDSSDQCSGGDPENISSSTEGAVGGSEKSSSVVELGFETISRWSQDIEEDDGDFMASDTFEGPRVGYYFGMGDGGLGYYKDSEAACTKEESATPEDEGAGLYGDGRGCEPLEGSVISEARARAPEPLVIAESISVPVENSEKAGSREEADCSHQAEDNEVDPAAALLGQSVRLESSLPWILL</sequence>
<protein>
    <submittedName>
        <fullName evidence="5">PIH1 domain containing</fullName>
    </submittedName>
</protein>
<dbReference type="InterPro" id="IPR041442">
    <property type="entry name" value="PIH1D1/2/3_CS-like"/>
</dbReference>
<evidence type="ECO:0000259" key="4">
    <source>
        <dbReference type="Pfam" id="PF18201"/>
    </source>
</evidence>
<comment type="caution">
    <text evidence="5">The sequence shown here is derived from an EMBL/GenBank/DDBJ whole genome shotgun (WGS) entry which is preliminary data.</text>
</comment>
<name>A0A7J6TFC6_PEROL</name>
<dbReference type="Pfam" id="PF18201">
    <property type="entry name" value="PIH1_CS"/>
    <property type="match status" value="1"/>
</dbReference>
<dbReference type="PANTHER" id="PTHR22997:SF10">
    <property type="entry name" value="CHROMOSOME UNDETERMINED SCAFFOLD_56, WHOLE GENOME SHOTGUN SEQUENCE"/>
    <property type="match status" value="1"/>
</dbReference>
<feature type="region of interest" description="Disordered" evidence="2">
    <location>
        <begin position="610"/>
        <end position="632"/>
    </location>
</feature>
<dbReference type="GO" id="GO:0005737">
    <property type="term" value="C:cytoplasm"/>
    <property type="evidence" value="ECO:0007669"/>
    <property type="project" value="TreeGrafter"/>
</dbReference>
<proteinExistence type="inferred from homology"/>
<evidence type="ECO:0000256" key="2">
    <source>
        <dbReference type="SAM" id="MobiDB-lite"/>
    </source>
</evidence>